<protein>
    <submittedName>
        <fullName evidence="2">2643_t:CDS:1</fullName>
    </submittedName>
</protein>
<name>A0A9N9GT80_9GLOM</name>
<gene>
    <name evidence="2" type="ORF">DEBURN_LOCUS10655</name>
</gene>
<reference evidence="2" key="1">
    <citation type="submission" date="2021-06" db="EMBL/GenBank/DDBJ databases">
        <authorList>
            <person name="Kallberg Y."/>
            <person name="Tangrot J."/>
            <person name="Rosling A."/>
        </authorList>
    </citation>
    <scope>NUCLEOTIDE SEQUENCE</scope>
    <source>
        <strain evidence="2">AZ414A</strain>
    </source>
</reference>
<feature type="compositionally biased region" description="Polar residues" evidence="1">
    <location>
        <begin position="11"/>
        <end position="24"/>
    </location>
</feature>
<evidence type="ECO:0000313" key="2">
    <source>
        <dbReference type="EMBL" id="CAG8628133.1"/>
    </source>
</evidence>
<organism evidence="2 3">
    <name type="scientific">Diversispora eburnea</name>
    <dbReference type="NCBI Taxonomy" id="1213867"/>
    <lineage>
        <taxon>Eukaryota</taxon>
        <taxon>Fungi</taxon>
        <taxon>Fungi incertae sedis</taxon>
        <taxon>Mucoromycota</taxon>
        <taxon>Glomeromycotina</taxon>
        <taxon>Glomeromycetes</taxon>
        <taxon>Diversisporales</taxon>
        <taxon>Diversisporaceae</taxon>
        <taxon>Diversispora</taxon>
    </lineage>
</organism>
<keyword evidence="3" id="KW-1185">Reference proteome</keyword>
<dbReference type="EMBL" id="CAJVPK010003520">
    <property type="protein sequence ID" value="CAG8628133.1"/>
    <property type="molecule type" value="Genomic_DNA"/>
</dbReference>
<feature type="non-terminal residue" evidence="2">
    <location>
        <position position="100"/>
    </location>
</feature>
<feature type="region of interest" description="Disordered" evidence="1">
    <location>
        <begin position="1"/>
        <end position="24"/>
    </location>
</feature>
<sequence>MEEKTLFSKIHLNSTSSPQPSYQMRDNKTFEMKEEELYSKAHVAGCIKFVVDKESNKDVELTANDKFSCNLVTMLARDKEVVTVNLKTYSNSCIIHQPAK</sequence>
<dbReference type="Proteomes" id="UP000789706">
    <property type="component" value="Unassembled WGS sequence"/>
</dbReference>
<evidence type="ECO:0000256" key="1">
    <source>
        <dbReference type="SAM" id="MobiDB-lite"/>
    </source>
</evidence>
<proteinExistence type="predicted"/>
<dbReference type="OrthoDB" id="2436364at2759"/>
<comment type="caution">
    <text evidence="2">The sequence shown here is derived from an EMBL/GenBank/DDBJ whole genome shotgun (WGS) entry which is preliminary data.</text>
</comment>
<evidence type="ECO:0000313" key="3">
    <source>
        <dbReference type="Proteomes" id="UP000789706"/>
    </source>
</evidence>
<accession>A0A9N9GT80</accession>
<dbReference type="AlphaFoldDB" id="A0A9N9GT80"/>